<reference evidence="1" key="1">
    <citation type="journal article" date="2014" name="Front. Microbiol.">
        <title>High frequency of phylogenetically diverse reductive dehalogenase-homologous genes in deep subseafloor sedimentary metagenomes.</title>
        <authorList>
            <person name="Kawai M."/>
            <person name="Futagami T."/>
            <person name="Toyoda A."/>
            <person name="Takaki Y."/>
            <person name="Nishi S."/>
            <person name="Hori S."/>
            <person name="Arai W."/>
            <person name="Tsubouchi T."/>
            <person name="Morono Y."/>
            <person name="Uchiyama I."/>
            <person name="Ito T."/>
            <person name="Fujiyama A."/>
            <person name="Inagaki F."/>
            <person name="Takami H."/>
        </authorList>
    </citation>
    <scope>NUCLEOTIDE SEQUENCE</scope>
    <source>
        <strain evidence="1">Expedition CK06-06</strain>
    </source>
</reference>
<organism evidence="1">
    <name type="scientific">marine sediment metagenome</name>
    <dbReference type="NCBI Taxonomy" id="412755"/>
    <lineage>
        <taxon>unclassified sequences</taxon>
        <taxon>metagenomes</taxon>
        <taxon>ecological metagenomes</taxon>
    </lineage>
</organism>
<proteinExistence type="predicted"/>
<name>X0WXF0_9ZZZZ</name>
<sequence length="260" mass="28149">TVEGDAWQVSSKTELLELSENLTTVQSSIGKDELVALADGVFSNEKGDADYEQEISISENIEVLYTTDDDDVTSDFLVVDRGESLGDYEVNFKTDAETDIDYPTSGADTLEDFEDEVITLLGKDYTIVAAEYKANNSIVLELMGGALLDTLEEGETKTYTLAGQEYEVVALIVSDTESSCKLKINGEVTDKMYEDDTTRLSDGTEVGIRSVMPNEAGEVTGGDIIEFYLGAQKVELSDALTNVTNGNGVLKVGEDTMDDA</sequence>
<dbReference type="AlphaFoldDB" id="X0WXF0"/>
<feature type="non-terminal residue" evidence="1">
    <location>
        <position position="260"/>
    </location>
</feature>
<evidence type="ECO:0000313" key="1">
    <source>
        <dbReference type="EMBL" id="GAG17426.1"/>
    </source>
</evidence>
<gene>
    <name evidence="1" type="ORF">S01H1_50726</name>
</gene>
<accession>X0WXF0</accession>
<comment type="caution">
    <text evidence="1">The sequence shown here is derived from an EMBL/GenBank/DDBJ whole genome shotgun (WGS) entry which is preliminary data.</text>
</comment>
<feature type="non-terminal residue" evidence="1">
    <location>
        <position position="1"/>
    </location>
</feature>
<protein>
    <submittedName>
        <fullName evidence="1">Uncharacterized protein</fullName>
    </submittedName>
</protein>
<dbReference type="EMBL" id="BARS01032693">
    <property type="protein sequence ID" value="GAG17426.1"/>
    <property type="molecule type" value="Genomic_DNA"/>
</dbReference>